<feature type="transmembrane region" description="Helical" evidence="7">
    <location>
        <begin position="323"/>
        <end position="344"/>
    </location>
</feature>
<dbReference type="Pfam" id="PF07690">
    <property type="entry name" value="MFS_1"/>
    <property type="match status" value="1"/>
</dbReference>
<dbReference type="RefSeq" id="WP_138643936.1">
    <property type="nucleotide sequence ID" value="NZ_VCKW01000018.1"/>
</dbReference>
<feature type="transmembrane region" description="Helical" evidence="7">
    <location>
        <begin position="291"/>
        <end position="311"/>
    </location>
</feature>
<dbReference type="Proteomes" id="UP000309174">
    <property type="component" value="Unassembled WGS sequence"/>
</dbReference>
<dbReference type="SUPFAM" id="SSF103473">
    <property type="entry name" value="MFS general substrate transporter"/>
    <property type="match status" value="1"/>
</dbReference>
<dbReference type="OrthoDB" id="3285778at2"/>
<protein>
    <submittedName>
        <fullName evidence="9">MFS transporter</fullName>
    </submittedName>
</protein>
<evidence type="ECO:0000256" key="5">
    <source>
        <dbReference type="ARBA" id="ARBA00023136"/>
    </source>
</evidence>
<feature type="transmembrane region" description="Helical" evidence="7">
    <location>
        <begin position="221"/>
        <end position="240"/>
    </location>
</feature>
<dbReference type="EMBL" id="VCKW01000018">
    <property type="protein sequence ID" value="TMR05683.1"/>
    <property type="molecule type" value="Genomic_DNA"/>
</dbReference>
<dbReference type="AlphaFoldDB" id="A0A5C4JH91"/>
<comment type="subcellular location">
    <subcellularLocation>
        <location evidence="1">Cell membrane</location>
        <topology evidence="1">Multi-pass membrane protein</topology>
    </subcellularLocation>
</comment>
<feature type="transmembrane region" description="Helical" evidence="7">
    <location>
        <begin position="39"/>
        <end position="60"/>
    </location>
</feature>
<feature type="transmembrane region" description="Helical" evidence="7">
    <location>
        <begin position="139"/>
        <end position="159"/>
    </location>
</feature>
<keyword evidence="10" id="KW-1185">Reference proteome</keyword>
<evidence type="ECO:0000256" key="2">
    <source>
        <dbReference type="ARBA" id="ARBA00022475"/>
    </source>
</evidence>
<evidence type="ECO:0000256" key="1">
    <source>
        <dbReference type="ARBA" id="ARBA00004651"/>
    </source>
</evidence>
<evidence type="ECO:0000313" key="9">
    <source>
        <dbReference type="EMBL" id="TMR05683.1"/>
    </source>
</evidence>
<dbReference type="GO" id="GO:0022857">
    <property type="term" value="F:transmembrane transporter activity"/>
    <property type="evidence" value="ECO:0007669"/>
    <property type="project" value="InterPro"/>
</dbReference>
<feature type="transmembrane region" description="Helical" evidence="7">
    <location>
        <begin position="12"/>
        <end position="33"/>
    </location>
</feature>
<keyword evidence="2" id="KW-1003">Cell membrane</keyword>
<comment type="caution">
    <text evidence="9">The sequence shown here is derived from an EMBL/GenBank/DDBJ whole genome shotgun (WGS) entry which is preliminary data.</text>
</comment>
<dbReference type="PANTHER" id="PTHR42688">
    <property type="entry name" value="CONSERVED PROTEIN"/>
    <property type="match status" value="1"/>
</dbReference>
<dbReference type="Gene3D" id="1.20.1250.20">
    <property type="entry name" value="MFS general substrate transporter like domains"/>
    <property type="match status" value="1"/>
</dbReference>
<dbReference type="GO" id="GO:0005886">
    <property type="term" value="C:plasma membrane"/>
    <property type="evidence" value="ECO:0007669"/>
    <property type="project" value="UniProtKB-SubCell"/>
</dbReference>
<feature type="region of interest" description="Disordered" evidence="6">
    <location>
        <begin position="425"/>
        <end position="445"/>
    </location>
</feature>
<dbReference type="PANTHER" id="PTHR42688:SF1">
    <property type="entry name" value="BLR5212 PROTEIN"/>
    <property type="match status" value="1"/>
</dbReference>
<keyword evidence="4 7" id="KW-1133">Transmembrane helix</keyword>
<dbReference type="InterPro" id="IPR020846">
    <property type="entry name" value="MFS_dom"/>
</dbReference>
<dbReference type="InterPro" id="IPR036259">
    <property type="entry name" value="MFS_trans_sf"/>
</dbReference>
<dbReference type="InterPro" id="IPR052425">
    <property type="entry name" value="Uncharacterized_MFS-type"/>
</dbReference>
<feature type="transmembrane region" description="Helical" evidence="7">
    <location>
        <begin position="260"/>
        <end position="279"/>
    </location>
</feature>
<evidence type="ECO:0000256" key="6">
    <source>
        <dbReference type="SAM" id="MobiDB-lite"/>
    </source>
</evidence>
<proteinExistence type="predicted"/>
<feature type="transmembrane region" description="Helical" evidence="7">
    <location>
        <begin position="398"/>
        <end position="421"/>
    </location>
</feature>
<evidence type="ECO:0000313" key="10">
    <source>
        <dbReference type="Proteomes" id="UP000309174"/>
    </source>
</evidence>
<name>A0A5C4JH91_9ACTN</name>
<feature type="transmembrane region" description="Helical" evidence="7">
    <location>
        <begin position="365"/>
        <end position="386"/>
    </location>
</feature>
<organism evidence="9 10">
    <name type="scientific">Actinomadura soli</name>
    <dbReference type="NCBI Taxonomy" id="2508997"/>
    <lineage>
        <taxon>Bacteria</taxon>
        <taxon>Bacillati</taxon>
        <taxon>Actinomycetota</taxon>
        <taxon>Actinomycetes</taxon>
        <taxon>Streptosporangiales</taxon>
        <taxon>Thermomonosporaceae</taxon>
        <taxon>Actinomadura</taxon>
    </lineage>
</organism>
<feature type="transmembrane region" description="Helical" evidence="7">
    <location>
        <begin position="105"/>
        <end position="127"/>
    </location>
</feature>
<dbReference type="InterPro" id="IPR011701">
    <property type="entry name" value="MFS"/>
</dbReference>
<feature type="transmembrane region" description="Helical" evidence="7">
    <location>
        <begin position="165"/>
        <end position="187"/>
    </location>
</feature>
<dbReference type="PROSITE" id="PS50850">
    <property type="entry name" value="MFS"/>
    <property type="match status" value="1"/>
</dbReference>
<feature type="domain" description="Major facilitator superfamily (MFS) profile" evidence="8">
    <location>
        <begin position="14"/>
        <end position="421"/>
    </location>
</feature>
<keyword evidence="3 7" id="KW-0812">Transmembrane</keyword>
<gene>
    <name evidence="9" type="ORF">ETD83_05430</name>
</gene>
<accession>A0A5C4JH91</accession>
<evidence type="ECO:0000256" key="7">
    <source>
        <dbReference type="SAM" id="Phobius"/>
    </source>
</evidence>
<evidence type="ECO:0000256" key="4">
    <source>
        <dbReference type="ARBA" id="ARBA00022989"/>
    </source>
</evidence>
<feature type="transmembrane region" description="Helical" evidence="7">
    <location>
        <begin position="81"/>
        <end position="99"/>
    </location>
</feature>
<sequence>MKATFQQFASFNGCIRLLLINQLGINLGFYMLMPYLANHLSSGLGMAAWTVGLVLGVRTLSQQGMFLVGGTLADRLGCKPMIIAGCALRFVGFAMLGLVDDLPGLLIASIATGLAGAFFNPAVRAYVADQAGERRVEAFAIFNVFYQAGIFVGPLVGLLLLSMDFRAVCLVAATVFAVLTIVQSLWLPAAPPDPGPESGKRAGTFGSVAADWRQVVGNRSFMLFSVAMIGSYVLSSQIYLALPLQAAHVLGDEAGQAGSTALFAISAIVAVIGQVRLTAWAKNRWSSHRAIVLGLAMMSAAFLPLILTAHLRPAGPVGIGDGLAWMLPTLVSTILLTGGTILTYPFEMDTIVTLARDRLVATHYGLYNTLSGIGITLGNLGTGAVWDLGEAWNLPALPWIALAATGAACTTALAALAPTLAPHGEADRAVHPPASTPAVKEQQPR</sequence>
<keyword evidence="5 7" id="KW-0472">Membrane</keyword>
<evidence type="ECO:0000259" key="8">
    <source>
        <dbReference type="PROSITE" id="PS50850"/>
    </source>
</evidence>
<evidence type="ECO:0000256" key="3">
    <source>
        <dbReference type="ARBA" id="ARBA00022692"/>
    </source>
</evidence>
<dbReference type="CDD" id="cd17329">
    <property type="entry name" value="MFS_MdtH_MDR_like"/>
    <property type="match status" value="1"/>
</dbReference>
<reference evidence="9 10" key="1">
    <citation type="submission" date="2019-05" db="EMBL/GenBank/DDBJ databases">
        <title>Draft genome sequence of Actinomadura sp. 14C53.</title>
        <authorList>
            <person name="Saricaoglu S."/>
            <person name="Isik K."/>
        </authorList>
    </citation>
    <scope>NUCLEOTIDE SEQUENCE [LARGE SCALE GENOMIC DNA]</scope>
    <source>
        <strain evidence="9 10">14C53</strain>
    </source>
</reference>